<evidence type="ECO:0000313" key="2">
    <source>
        <dbReference type="Proteomes" id="UP000031668"/>
    </source>
</evidence>
<accession>A0A0C2MJQ2</accession>
<dbReference type="EMBL" id="JWZT01003196">
    <property type="protein sequence ID" value="KII67416.1"/>
    <property type="molecule type" value="Genomic_DNA"/>
</dbReference>
<dbReference type="Proteomes" id="UP000031668">
    <property type="component" value="Unassembled WGS sequence"/>
</dbReference>
<keyword evidence="2" id="KW-1185">Reference proteome</keyword>
<protein>
    <submittedName>
        <fullName evidence="1">Uncharacterized protein</fullName>
    </submittedName>
</protein>
<organism evidence="1 2">
    <name type="scientific">Thelohanellus kitauei</name>
    <name type="common">Myxosporean</name>
    <dbReference type="NCBI Taxonomy" id="669202"/>
    <lineage>
        <taxon>Eukaryota</taxon>
        <taxon>Metazoa</taxon>
        <taxon>Cnidaria</taxon>
        <taxon>Myxozoa</taxon>
        <taxon>Myxosporea</taxon>
        <taxon>Bivalvulida</taxon>
        <taxon>Platysporina</taxon>
        <taxon>Myxobolidae</taxon>
        <taxon>Thelohanellus</taxon>
    </lineage>
</organism>
<gene>
    <name evidence="1" type="ORF">RF11_03913</name>
</gene>
<name>A0A0C2MJQ2_THEKT</name>
<comment type="caution">
    <text evidence="1">The sequence shown here is derived from an EMBL/GenBank/DDBJ whole genome shotgun (WGS) entry which is preliminary data.</text>
</comment>
<sequence>MATKETDTGERRQYIKTDDRDTMHHLADKIKFDDFDKTKKSGTMFRGIPWLTTEKRFVYEWRGVQENSIIFGKLPEVDSDILPCFTSHGVFVVALRKPINDLYERNADEFPKEFTDLLQDSVRFVEFSQRFKNE</sequence>
<proteinExistence type="predicted"/>
<evidence type="ECO:0000313" key="1">
    <source>
        <dbReference type="EMBL" id="KII67416.1"/>
    </source>
</evidence>
<dbReference type="AlphaFoldDB" id="A0A0C2MJQ2"/>
<reference evidence="1 2" key="1">
    <citation type="journal article" date="2014" name="Genome Biol. Evol.">
        <title>The genome of the myxosporean Thelohanellus kitauei shows adaptations to nutrient acquisition within its fish host.</title>
        <authorList>
            <person name="Yang Y."/>
            <person name="Xiong J."/>
            <person name="Zhou Z."/>
            <person name="Huo F."/>
            <person name="Miao W."/>
            <person name="Ran C."/>
            <person name="Liu Y."/>
            <person name="Zhang J."/>
            <person name="Feng J."/>
            <person name="Wang M."/>
            <person name="Wang M."/>
            <person name="Wang L."/>
            <person name="Yao B."/>
        </authorList>
    </citation>
    <scope>NUCLEOTIDE SEQUENCE [LARGE SCALE GENOMIC DNA]</scope>
    <source>
        <strain evidence="1">Wuqing</strain>
    </source>
</reference>